<dbReference type="Pfam" id="PF04149">
    <property type="entry name" value="DUF397"/>
    <property type="match status" value="1"/>
</dbReference>
<dbReference type="Proteomes" id="UP000198967">
    <property type="component" value="Unassembled WGS sequence"/>
</dbReference>
<organism evidence="2 3">
    <name type="scientific">Pseudonocardia oroxyli</name>
    <dbReference type="NCBI Taxonomy" id="366584"/>
    <lineage>
        <taxon>Bacteria</taxon>
        <taxon>Bacillati</taxon>
        <taxon>Actinomycetota</taxon>
        <taxon>Actinomycetes</taxon>
        <taxon>Pseudonocardiales</taxon>
        <taxon>Pseudonocardiaceae</taxon>
        <taxon>Pseudonocardia</taxon>
    </lineage>
</organism>
<feature type="domain" description="DUF397" evidence="1">
    <location>
        <begin position="6"/>
        <end position="56"/>
    </location>
</feature>
<sequence>MLKSEFVRSSYCSAGACVEVAVSESGQVLVRDNKDLAAGALSFTAEEWRAFVSGVKNGEFDLHA</sequence>
<proteinExistence type="predicted"/>
<dbReference type="InterPro" id="IPR007278">
    <property type="entry name" value="DUF397"/>
</dbReference>
<evidence type="ECO:0000313" key="2">
    <source>
        <dbReference type="EMBL" id="SDG51263.1"/>
    </source>
</evidence>
<gene>
    <name evidence="2" type="ORF">SAMN05216377_112160</name>
</gene>
<keyword evidence="3" id="KW-1185">Reference proteome</keyword>
<dbReference type="AlphaFoldDB" id="A0A1G7UUQ5"/>
<evidence type="ECO:0000259" key="1">
    <source>
        <dbReference type="Pfam" id="PF04149"/>
    </source>
</evidence>
<reference evidence="2 3" key="1">
    <citation type="submission" date="2016-10" db="EMBL/GenBank/DDBJ databases">
        <authorList>
            <person name="de Groot N.N."/>
        </authorList>
    </citation>
    <scope>NUCLEOTIDE SEQUENCE [LARGE SCALE GENOMIC DNA]</scope>
    <source>
        <strain evidence="2 3">CGMCC 4.3143</strain>
    </source>
</reference>
<evidence type="ECO:0000313" key="3">
    <source>
        <dbReference type="Proteomes" id="UP000198967"/>
    </source>
</evidence>
<dbReference type="EMBL" id="FNBE01000012">
    <property type="protein sequence ID" value="SDG51263.1"/>
    <property type="molecule type" value="Genomic_DNA"/>
</dbReference>
<accession>A0A1G7UUQ5</accession>
<protein>
    <recommendedName>
        <fullName evidence="1">DUF397 domain-containing protein</fullName>
    </recommendedName>
</protein>
<name>A0A1G7UUQ5_PSEOR</name>
<dbReference type="STRING" id="366584.SAMN05216377_112160"/>